<dbReference type="Proteomes" id="UP000092445">
    <property type="component" value="Unassembled WGS sequence"/>
</dbReference>
<dbReference type="VEuPathDB" id="VectorBase:GPAI001635"/>
<feature type="domain" description="PiggyBac transposable element-derived protein" evidence="1">
    <location>
        <begin position="53"/>
        <end position="125"/>
    </location>
</feature>
<dbReference type="AlphaFoldDB" id="A0A1A9Z2D9"/>
<evidence type="ECO:0000313" key="3">
    <source>
        <dbReference type="Proteomes" id="UP000092445"/>
    </source>
</evidence>
<protein>
    <submittedName>
        <fullName evidence="2">DDE_Tnp_1_7 domain-containing protein</fullName>
    </submittedName>
</protein>
<sequence length="170" mass="20295">YSYFSTPPPQRRRVREAKTRECSNQISFSRWLLLGYTVTVWERFYNCTIVFKYVDNIIKETNHYTNEKIRNKQLSHKSTWDKWQDVTKPEFLAFIAVILNMGLIHLPNLQEYWSTDSIRMQSTHKTLRGGDIMFIVKPQMVVDYAANMGGVDLPDQYASMYYFLRKSLKW</sequence>
<organism evidence="2 3">
    <name type="scientific">Glossina pallidipes</name>
    <name type="common">Tsetse fly</name>
    <dbReference type="NCBI Taxonomy" id="7398"/>
    <lineage>
        <taxon>Eukaryota</taxon>
        <taxon>Metazoa</taxon>
        <taxon>Ecdysozoa</taxon>
        <taxon>Arthropoda</taxon>
        <taxon>Hexapoda</taxon>
        <taxon>Insecta</taxon>
        <taxon>Pterygota</taxon>
        <taxon>Neoptera</taxon>
        <taxon>Endopterygota</taxon>
        <taxon>Diptera</taxon>
        <taxon>Brachycera</taxon>
        <taxon>Muscomorpha</taxon>
        <taxon>Hippoboscoidea</taxon>
        <taxon>Glossinidae</taxon>
        <taxon>Glossina</taxon>
    </lineage>
</organism>
<dbReference type="InterPro" id="IPR029526">
    <property type="entry name" value="PGBD"/>
</dbReference>
<evidence type="ECO:0000313" key="2">
    <source>
        <dbReference type="EnsemblMetazoa" id="GPAI001635-PA"/>
    </source>
</evidence>
<reference evidence="2" key="2">
    <citation type="submission" date="2020-05" db="UniProtKB">
        <authorList>
            <consortium name="EnsemblMetazoa"/>
        </authorList>
    </citation>
    <scope>IDENTIFICATION</scope>
    <source>
        <strain evidence="2">IAEA</strain>
    </source>
</reference>
<dbReference type="EnsemblMetazoa" id="GPAI001635-RA">
    <property type="protein sequence ID" value="GPAI001635-PA"/>
    <property type="gene ID" value="GPAI001635"/>
</dbReference>
<proteinExistence type="predicted"/>
<accession>A0A1A9Z2D9</accession>
<keyword evidence="3" id="KW-1185">Reference proteome</keyword>
<dbReference type="Pfam" id="PF13843">
    <property type="entry name" value="DDE_Tnp_1_7"/>
    <property type="match status" value="1"/>
</dbReference>
<dbReference type="PANTHER" id="PTHR46599:SF3">
    <property type="entry name" value="PIGGYBAC TRANSPOSABLE ELEMENT-DERIVED PROTEIN 4"/>
    <property type="match status" value="1"/>
</dbReference>
<reference evidence="3" key="1">
    <citation type="submission" date="2014-03" db="EMBL/GenBank/DDBJ databases">
        <authorList>
            <person name="Aksoy S."/>
            <person name="Warren W."/>
            <person name="Wilson R.K."/>
        </authorList>
    </citation>
    <scope>NUCLEOTIDE SEQUENCE [LARGE SCALE GENOMIC DNA]</scope>
    <source>
        <strain evidence="3">IAEA</strain>
    </source>
</reference>
<name>A0A1A9Z2D9_GLOPL</name>
<dbReference type="PANTHER" id="PTHR46599">
    <property type="entry name" value="PIGGYBAC TRANSPOSABLE ELEMENT-DERIVED PROTEIN 4"/>
    <property type="match status" value="1"/>
</dbReference>
<evidence type="ECO:0000259" key="1">
    <source>
        <dbReference type="Pfam" id="PF13843"/>
    </source>
</evidence>